<evidence type="ECO:0000313" key="3">
    <source>
        <dbReference type="EMBL" id="MCL6698177.1"/>
    </source>
</evidence>
<organism evidence="3 4">
    <name type="scientific">Sphingomonas caseinilyticus</name>
    <dbReference type="NCBI Taxonomy" id="2908205"/>
    <lineage>
        <taxon>Bacteria</taxon>
        <taxon>Pseudomonadati</taxon>
        <taxon>Pseudomonadota</taxon>
        <taxon>Alphaproteobacteria</taxon>
        <taxon>Sphingomonadales</taxon>
        <taxon>Sphingomonadaceae</taxon>
        <taxon>Sphingomonas</taxon>
    </lineage>
</organism>
<dbReference type="InterPro" id="IPR027843">
    <property type="entry name" value="DUF4440"/>
</dbReference>
<proteinExistence type="predicted"/>
<dbReference type="EMBL" id="JAMGBA010000001">
    <property type="protein sequence ID" value="MCL6698177.1"/>
    <property type="molecule type" value="Genomic_DNA"/>
</dbReference>
<dbReference type="InterPro" id="IPR032710">
    <property type="entry name" value="NTF2-like_dom_sf"/>
</dbReference>
<protein>
    <submittedName>
        <fullName evidence="3">Nuclear transport factor 2 family protein</fullName>
    </submittedName>
</protein>
<feature type="signal peptide" evidence="1">
    <location>
        <begin position="1"/>
        <end position="18"/>
    </location>
</feature>
<dbReference type="SUPFAM" id="SSF54427">
    <property type="entry name" value="NTF2-like"/>
    <property type="match status" value="1"/>
</dbReference>
<evidence type="ECO:0000259" key="2">
    <source>
        <dbReference type="Pfam" id="PF14534"/>
    </source>
</evidence>
<dbReference type="Gene3D" id="3.10.450.50">
    <property type="match status" value="2"/>
</dbReference>
<dbReference type="Pfam" id="PF14534">
    <property type="entry name" value="DUF4440"/>
    <property type="match status" value="1"/>
</dbReference>
<evidence type="ECO:0000313" key="4">
    <source>
        <dbReference type="Proteomes" id="UP001203410"/>
    </source>
</evidence>
<gene>
    <name evidence="3" type="ORF">LZ496_05200</name>
</gene>
<sequence>MFRTILLALICLAAPVAAKPADPKSTVNELLAADLTFSVDAAKAADPVAGISAMLDKDAVMPSPKGHAIGRDAVIALFHENPSYKDGIVSWSPIRGGISADGTQGFTYGFLTVSGGDPARRDRKYLSYWIKRPEGWRVVAYRQQVRPAGEVSKKMLPPSLPDFAAEPATDSSAHQQSVAAAEKAFSDRAQTVGLKQAFGEFGRQDAMNMYGGAGFAYGLDAVVAGFKEEGPAKIHWSTERSFAAPSGDLAVSIGTIKPNDPKEAGGFAFFTVWRRDGPDKPWRYIAE</sequence>
<reference evidence="3 4" key="1">
    <citation type="submission" date="2022-05" db="EMBL/GenBank/DDBJ databases">
        <authorList>
            <person name="Jo J.-H."/>
            <person name="Im W.-T."/>
        </authorList>
    </citation>
    <scope>NUCLEOTIDE SEQUENCE [LARGE SCALE GENOMIC DNA]</scope>
    <source>
        <strain evidence="3 4">NSE70-1</strain>
    </source>
</reference>
<name>A0ABT0RT35_9SPHN</name>
<comment type="caution">
    <text evidence="3">The sequence shown here is derived from an EMBL/GenBank/DDBJ whole genome shotgun (WGS) entry which is preliminary data.</text>
</comment>
<feature type="chain" id="PRO_5046505990" evidence="1">
    <location>
        <begin position="19"/>
        <end position="287"/>
    </location>
</feature>
<accession>A0ABT0RT35</accession>
<evidence type="ECO:0000256" key="1">
    <source>
        <dbReference type="SAM" id="SignalP"/>
    </source>
</evidence>
<dbReference type="Proteomes" id="UP001203410">
    <property type="component" value="Unassembled WGS sequence"/>
</dbReference>
<keyword evidence="1" id="KW-0732">Signal</keyword>
<dbReference type="RefSeq" id="WP_249903516.1">
    <property type="nucleotide sequence ID" value="NZ_JAMGBA010000001.1"/>
</dbReference>
<feature type="domain" description="DUF4440" evidence="2">
    <location>
        <begin position="41"/>
        <end position="138"/>
    </location>
</feature>
<keyword evidence="4" id="KW-1185">Reference proteome</keyword>